<feature type="region of interest" description="Disordered" evidence="1">
    <location>
        <begin position="1"/>
        <end position="52"/>
    </location>
</feature>
<evidence type="ECO:0000256" key="1">
    <source>
        <dbReference type="SAM" id="MobiDB-lite"/>
    </source>
</evidence>
<dbReference type="OrthoDB" id="5379086at2759"/>
<feature type="compositionally biased region" description="Polar residues" evidence="1">
    <location>
        <begin position="35"/>
        <end position="47"/>
    </location>
</feature>
<reference evidence="2" key="1">
    <citation type="journal article" date="2020" name="Stud. Mycol.">
        <title>101 Dothideomycetes genomes: a test case for predicting lifestyles and emergence of pathogens.</title>
        <authorList>
            <person name="Haridas S."/>
            <person name="Albert R."/>
            <person name="Binder M."/>
            <person name="Bloem J."/>
            <person name="Labutti K."/>
            <person name="Salamov A."/>
            <person name="Andreopoulos B."/>
            <person name="Baker S."/>
            <person name="Barry K."/>
            <person name="Bills G."/>
            <person name="Bluhm B."/>
            <person name="Cannon C."/>
            <person name="Castanera R."/>
            <person name="Culley D."/>
            <person name="Daum C."/>
            <person name="Ezra D."/>
            <person name="Gonzalez J."/>
            <person name="Henrissat B."/>
            <person name="Kuo A."/>
            <person name="Liang C."/>
            <person name="Lipzen A."/>
            <person name="Lutzoni F."/>
            <person name="Magnuson J."/>
            <person name="Mondo S."/>
            <person name="Nolan M."/>
            <person name="Ohm R."/>
            <person name="Pangilinan J."/>
            <person name="Park H.-J."/>
            <person name="Ramirez L."/>
            <person name="Alfaro M."/>
            <person name="Sun H."/>
            <person name="Tritt A."/>
            <person name="Yoshinaga Y."/>
            <person name="Zwiers L.-H."/>
            <person name="Turgeon B."/>
            <person name="Goodwin S."/>
            <person name="Spatafora J."/>
            <person name="Crous P."/>
            <person name="Grigoriev I."/>
        </authorList>
    </citation>
    <scope>NUCLEOTIDE SEQUENCE</scope>
    <source>
        <strain evidence="2">CBS 207.26</strain>
    </source>
</reference>
<gene>
    <name evidence="2" type="ORF">K469DRAFT_745718</name>
</gene>
<organism evidence="2 3">
    <name type="scientific">Zopfia rhizophila CBS 207.26</name>
    <dbReference type="NCBI Taxonomy" id="1314779"/>
    <lineage>
        <taxon>Eukaryota</taxon>
        <taxon>Fungi</taxon>
        <taxon>Dikarya</taxon>
        <taxon>Ascomycota</taxon>
        <taxon>Pezizomycotina</taxon>
        <taxon>Dothideomycetes</taxon>
        <taxon>Dothideomycetes incertae sedis</taxon>
        <taxon>Zopfiaceae</taxon>
        <taxon>Zopfia</taxon>
    </lineage>
</organism>
<feature type="compositionally biased region" description="Basic residues" evidence="1">
    <location>
        <begin position="1"/>
        <end position="14"/>
    </location>
</feature>
<evidence type="ECO:0000313" key="3">
    <source>
        <dbReference type="Proteomes" id="UP000800200"/>
    </source>
</evidence>
<protein>
    <submittedName>
        <fullName evidence="2">Uncharacterized protein</fullName>
    </submittedName>
</protein>
<evidence type="ECO:0000313" key="2">
    <source>
        <dbReference type="EMBL" id="KAF2192231.1"/>
    </source>
</evidence>
<accession>A0A6A6ELQ4</accession>
<dbReference type="EMBL" id="ML994615">
    <property type="protein sequence ID" value="KAF2192231.1"/>
    <property type="molecule type" value="Genomic_DNA"/>
</dbReference>
<dbReference type="Proteomes" id="UP000800200">
    <property type="component" value="Unassembled WGS sequence"/>
</dbReference>
<feature type="region of interest" description="Disordered" evidence="1">
    <location>
        <begin position="64"/>
        <end position="86"/>
    </location>
</feature>
<keyword evidence="3" id="KW-1185">Reference proteome</keyword>
<name>A0A6A6ELQ4_9PEZI</name>
<dbReference type="AlphaFoldDB" id="A0A6A6ELQ4"/>
<proteinExistence type="predicted"/>
<sequence length="420" mass="46250">MRSISKAKRTAHAHFRQDLAPHQSNSPDGLDPSDTYAQSVLQTTPRNVNPCPRKAIHANIQPLKAESSRHADSQLQPSPLPEGPNDRAALELELSEGHRIIRSRALLLLQDIRLIQHLQGEVGLTFTDDDRAKQLEQVAQGSIGAVLSVPRPSSARSVARALESDQDNALDVAVQHLSDVARWMHSAEHPDKGSTRDALARRIQVIVAALSDPNLQRIPAMALMHVEHEVLKRSYVNNETMYGDTIDQISRGDFFASEDGYAWSMEELSACLASNGGVMRNPLSHKPFSESDIRGIVQHPLGNKLVPLQEEQARMSQGIRPQTIEELEKLSSTLLADMSEQQISSRHAIDEFLSHVAVLPQAEQDAIDRLRVPATDSHTGQAFDCTIGDAVRDAQANKICLHKTGDLIGQAARYLRTLKG</sequence>